<dbReference type="InterPro" id="IPR033192">
    <property type="entry name" value="ODAD3"/>
</dbReference>
<dbReference type="PANTHER" id="PTHR46518">
    <property type="entry name" value="COILED-COIL DOMAIN-CONTAINING PROTEIN 151"/>
    <property type="match status" value="1"/>
</dbReference>
<proteinExistence type="predicted"/>
<accession>A0ABD1FEA1</accession>
<evidence type="ECO:0000256" key="1">
    <source>
        <dbReference type="SAM" id="Coils"/>
    </source>
</evidence>
<dbReference type="Proteomes" id="UP001566132">
    <property type="component" value="Unassembled WGS sequence"/>
</dbReference>
<comment type="caution">
    <text evidence="2">The sequence shown here is derived from an EMBL/GenBank/DDBJ whole genome shotgun (WGS) entry which is preliminary data.</text>
</comment>
<name>A0ABD1FEA1_HYPHA</name>
<evidence type="ECO:0000313" key="2">
    <source>
        <dbReference type="EMBL" id="KAL1517596.1"/>
    </source>
</evidence>
<evidence type="ECO:0000313" key="3">
    <source>
        <dbReference type="Proteomes" id="UP001566132"/>
    </source>
</evidence>
<protein>
    <submittedName>
        <fullName evidence="2">Uncharacterized protein</fullName>
    </submittedName>
</protein>
<dbReference type="AlphaFoldDB" id="A0ABD1FEA1"/>
<organism evidence="2 3">
    <name type="scientific">Hypothenemus hampei</name>
    <name type="common">Coffee berry borer</name>
    <dbReference type="NCBI Taxonomy" id="57062"/>
    <lineage>
        <taxon>Eukaryota</taxon>
        <taxon>Metazoa</taxon>
        <taxon>Ecdysozoa</taxon>
        <taxon>Arthropoda</taxon>
        <taxon>Hexapoda</taxon>
        <taxon>Insecta</taxon>
        <taxon>Pterygota</taxon>
        <taxon>Neoptera</taxon>
        <taxon>Endopterygota</taxon>
        <taxon>Coleoptera</taxon>
        <taxon>Polyphaga</taxon>
        <taxon>Cucujiformia</taxon>
        <taxon>Curculionidae</taxon>
        <taxon>Scolytinae</taxon>
        <taxon>Hypothenemus</taxon>
    </lineage>
</organism>
<keyword evidence="3" id="KW-1185">Reference proteome</keyword>
<feature type="coiled-coil region" evidence="1">
    <location>
        <begin position="53"/>
        <end position="80"/>
    </location>
</feature>
<gene>
    <name evidence="2" type="ORF">ABEB36_001337</name>
</gene>
<dbReference type="EMBL" id="JBDJPC010000001">
    <property type="protein sequence ID" value="KAL1517596.1"/>
    <property type="molecule type" value="Genomic_DNA"/>
</dbReference>
<reference evidence="2 3" key="1">
    <citation type="submission" date="2024-05" db="EMBL/GenBank/DDBJ databases">
        <title>Genetic variation in Jamaican populations of the coffee berry borer (Hypothenemus hampei).</title>
        <authorList>
            <person name="Errbii M."/>
            <person name="Myrie A."/>
        </authorList>
    </citation>
    <scope>NUCLEOTIDE SEQUENCE [LARGE SCALE GENOMIC DNA]</scope>
    <source>
        <strain evidence="2">JA-Hopewell-2020-01-JO</strain>
        <tissue evidence="2">Whole body</tissue>
    </source>
</reference>
<feature type="coiled-coil region" evidence="1">
    <location>
        <begin position="332"/>
        <end position="409"/>
    </location>
</feature>
<sequence>MNKTNMLSANKIKLYEMTSNRWTTKDKITQYKGLIKLYTRDRKIMEIDSAVAEKKQSRELKKMQKDIDQNRKDLDNAIRGDKQKLRNTLADHREMQLAYQNSQPQKVIEMVEQVNFNKRKSRDLLQYKKKLKTEKLIALKLKYAQLEDILKFEGLSWASMLPCERQAHIITGKVQEAIIKKEAATVIRQSYKEMIGIMKKDALYFDAILTVIRNDGVAQGKCMINATKLGQLATEYLDDRKQDFEFLEKMIKKDLITRRHDLNNVHNYLYGFTSNIKNLLRRDSDINLGKVQLKPSESFIELKNGLCDVEATLGYLKHAIFVPNLEAIYPCLQEQLTQKERLTEMVQKCEESRDQLLKKSQHVALKKSEQANTMVETTTQYKESKKDLKHELNILNEKHRQLKKKMENRHKLMAKIRTSLKHLQLLSTLVSTSDKNLLKNLHNLETGQPNAPEPEENDCVKIIPELVKKFTKLAQNYKDLLKGNDRDEGYKRFEYLMHEATKNSLIESVFVDTHLLTRDDIKKQSDEIVQANQVSEDMVPHQKKKRNWS</sequence>
<dbReference type="PANTHER" id="PTHR46518:SF1">
    <property type="entry name" value="OUTER DYNEIN ARM-DOCKING COMPLEX SUBUNIT 3"/>
    <property type="match status" value="1"/>
</dbReference>
<keyword evidence="1" id="KW-0175">Coiled coil</keyword>